<feature type="compositionally biased region" description="Polar residues" evidence="13">
    <location>
        <begin position="1323"/>
        <end position="1334"/>
    </location>
</feature>
<feature type="region of interest" description="Disordered" evidence="13">
    <location>
        <begin position="690"/>
        <end position="748"/>
    </location>
</feature>
<dbReference type="PANTHER" id="PTHR21451">
    <property type="entry name" value="HISTONE H3 METHYLTRANSFERASE"/>
    <property type="match status" value="1"/>
</dbReference>
<organism evidence="15 16">
    <name type="scientific">Ceratina calcarata</name>
    <dbReference type="NCBI Taxonomy" id="156304"/>
    <lineage>
        <taxon>Eukaryota</taxon>
        <taxon>Metazoa</taxon>
        <taxon>Ecdysozoa</taxon>
        <taxon>Arthropoda</taxon>
        <taxon>Hexapoda</taxon>
        <taxon>Insecta</taxon>
        <taxon>Pterygota</taxon>
        <taxon>Neoptera</taxon>
        <taxon>Endopterygota</taxon>
        <taxon>Hymenoptera</taxon>
        <taxon>Apocrita</taxon>
        <taxon>Aculeata</taxon>
        <taxon>Apoidea</taxon>
        <taxon>Anthophila</taxon>
        <taxon>Apidae</taxon>
        <taxon>Ceratina</taxon>
        <taxon>Zadontomerus</taxon>
    </lineage>
</organism>
<dbReference type="RefSeq" id="XP_017879562.1">
    <property type="nucleotide sequence ID" value="XM_018024073.2"/>
</dbReference>
<dbReference type="CDD" id="cd20902">
    <property type="entry name" value="CC_DOT1L"/>
    <property type="match status" value="1"/>
</dbReference>
<dbReference type="PROSITE" id="PS51569">
    <property type="entry name" value="DOT1"/>
    <property type="match status" value="1"/>
</dbReference>
<evidence type="ECO:0000256" key="3">
    <source>
        <dbReference type="ARBA" id="ARBA00020987"/>
    </source>
</evidence>
<protein>
    <recommendedName>
        <fullName evidence="3 11">Histone-lysine N-methyltransferase, H3 lysine-79 specific</fullName>
        <ecNumber evidence="2 11">2.1.1.360</ecNumber>
    </recommendedName>
    <alternativeName>
        <fullName evidence="9 11">Histone H3-K79 methyltransferase</fullName>
    </alternativeName>
</protein>
<feature type="compositionally biased region" description="Low complexity" evidence="13">
    <location>
        <begin position="1001"/>
        <end position="1016"/>
    </location>
</feature>
<dbReference type="Proteomes" id="UP000694925">
    <property type="component" value="Unplaced"/>
</dbReference>
<dbReference type="Pfam" id="PF08123">
    <property type="entry name" value="DOT1"/>
    <property type="match status" value="1"/>
</dbReference>
<feature type="compositionally biased region" description="Polar residues" evidence="13">
    <location>
        <begin position="1156"/>
        <end position="1175"/>
    </location>
</feature>
<feature type="compositionally biased region" description="Basic and acidic residues" evidence="13">
    <location>
        <begin position="355"/>
        <end position="369"/>
    </location>
</feature>
<evidence type="ECO:0000256" key="12">
    <source>
        <dbReference type="SAM" id="Coils"/>
    </source>
</evidence>
<dbReference type="GO" id="GO:0140956">
    <property type="term" value="F:histone H3K79 trimethyltransferase activity"/>
    <property type="evidence" value="ECO:0007669"/>
    <property type="project" value="UniProtKB-EC"/>
</dbReference>
<feature type="compositionally biased region" description="Basic and acidic residues" evidence="13">
    <location>
        <begin position="911"/>
        <end position="923"/>
    </location>
</feature>
<feature type="compositionally biased region" description="Pro residues" evidence="13">
    <location>
        <begin position="1247"/>
        <end position="1260"/>
    </location>
</feature>
<dbReference type="GO" id="GO:0032259">
    <property type="term" value="P:methylation"/>
    <property type="evidence" value="ECO:0007669"/>
    <property type="project" value="UniProtKB-KW"/>
</dbReference>
<evidence type="ECO:0000313" key="16">
    <source>
        <dbReference type="RefSeq" id="XP_017879562.1"/>
    </source>
</evidence>
<feature type="compositionally biased region" description="Low complexity" evidence="13">
    <location>
        <begin position="1261"/>
        <end position="1278"/>
    </location>
</feature>
<dbReference type="SUPFAM" id="SSF53335">
    <property type="entry name" value="S-adenosyl-L-methionine-dependent methyltransferases"/>
    <property type="match status" value="1"/>
</dbReference>
<keyword evidence="15" id="KW-1185">Reference proteome</keyword>
<evidence type="ECO:0000256" key="11">
    <source>
        <dbReference type="RuleBase" id="RU271113"/>
    </source>
</evidence>
<dbReference type="FunFam" id="3.40.50.150:FF:000033">
    <property type="entry name" value="Histone-lysine N-methyltransferase, H3 lysine-79 specific"/>
    <property type="match status" value="1"/>
</dbReference>
<dbReference type="GeneID" id="108624642"/>
<feature type="region of interest" description="Disordered" evidence="13">
    <location>
        <begin position="1001"/>
        <end position="1029"/>
    </location>
</feature>
<dbReference type="InterPro" id="IPR025789">
    <property type="entry name" value="DOT1_dom"/>
</dbReference>
<feature type="compositionally biased region" description="Basic residues" evidence="13">
    <location>
        <begin position="418"/>
        <end position="434"/>
    </location>
</feature>
<dbReference type="Gene3D" id="3.40.50.150">
    <property type="entry name" value="Vaccinia Virus protein VP39"/>
    <property type="match status" value="1"/>
</dbReference>
<feature type="region of interest" description="Disordered" evidence="13">
    <location>
        <begin position="1046"/>
        <end position="1065"/>
    </location>
</feature>
<accession>A0AAJ7IXV4</accession>
<evidence type="ECO:0000256" key="9">
    <source>
        <dbReference type="ARBA" id="ARBA00029821"/>
    </source>
</evidence>
<comment type="miscellaneous">
    <text evidence="11">In contrast to other lysine histone methyltransferases, it does not contain a SET domain, suggesting the existence of another mechanism for methylation of lysine residues of histones.</text>
</comment>
<evidence type="ECO:0000259" key="14">
    <source>
        <dbReference type="PROSITE" id="PS51569"/>
    </source>
</evidence>
<evidence type="ECO:0000256" key="8">
    <source>
        <dbReference type="ARBA" id="ARBA00023242"/>
    </source>
</evidence>
<feature type="coiled-coil region" evidence="12">
    <location>
        <begin position="837"/>
        <end position="866"/>
    </location>
</feature>
<dbReference type="Gene3D" id="1.10.260.60">
    <property type="match status" value="1"/>
</dbReference>
<feature type="region of interest" description="Disordered" evidence="13">
    <location>
        <begin position="899"/>
        <end position="928"/>
    </location>
</feature>
<keyword evidence="8 11" id="KW-0539">Nucleus</keyword>
<feature type="compositionally biased region" description="Basic and acidic residues" evidence="13">
    <location>
        <begin position="726"/>
        <end position="736"/>
    </location>
</feature>
<feature type="domain" description="DOT1" evidence="14">
    <location>
        <begin position="12"/>
        <end position="329"/>
    </location>
</feature>
<feature type="coiled-coil region" evidence="12">
    <location>
        <begin position="534"/>
        <end position="561"/>
    </location>
</feature>
<feature type="compositionally biased region" description="Polar residues" evidence="13">
    <location>
        <begin position="1017"/>
        <end position="1029"/>
    </location>
</feature>
<keyword evidence="6 11" id="KW-0949">S-adenosyl-L-methionine</keyword>
<dbReference type="PANTHER" id="PTHR21451:SF0">
    <property type="entry name" value="HISTONE-LYSINE N-METHYLTRANSFERASE, H3 LYSINE-79 SPECIFIC"/>
    <property type="match status" value="1"/>
</dbReference>
<comment type="similarity">
    <text evidence="11">Belongs to the class I-like SAM-binding methyltransferase superfamily. DOT1 family.</text>
</comment>
<feature type="region of interest" description="Disordered" evidence="13">
    <location>
        <begin position="1207"/>
        <end position="1334"/>
    </location>
</feature>
<dbReference type="GO" id="GO:0035097">
    <property type="term" value="C:histone methyltransferase complex"/>
    <property type="evidence" value="ECO:0007669"/>
    <property type="project" value="UniProtKB-ARBA"/>
</dbReference>
<dbReference type="FunFam" id="1.10.260.60:FF:000001">
    <property type="entry name" value="Histone-lysine N-methyltransferase, H3 lysine-79 specific"/>
    <property type="match status" value="1"/>
</dbReference>
<comment type="catalytic activity">
    <reaction evidence="10 11">
        <text>L-lysyl(79)-[histone H3] + 3 S-adenosyl-L-methionine = N(6),N(6),N(6)-trimethyl-L-lysyl(79)-[histone H3] + 3 S-adenosyl-L-homocysteine + 3 H(+)</text>
        <dbReference type="Rhea" id="RHEA:60328"/>
        <dbReference type="Rhea" id="RHEA-COMP:15549"/>
        <dbReference type="Rhea" id="RHEA-COMP:15552"/>
        <dbReference type="ChEBI" id="CHEBI:15378"/>
        <dbReference type="ChEBI" id="CHEBI:29969"/>
        <dbReference type="ChEBI" id="CHEBI:57856"/>
        <dbReference type="ChEBI" id="CHEBI:59789"/>
        <dbReference type="ChEBI" id="CHEBI:61961"/>
        <dbReference type="EC" id="2.1.1.360"/>
    </reaction>
</comment>
<dbReference type="EC" id="2.1.1.360" evidence="2 11"/>
<feature type="compositionally biased region" description="Basic residues" evidence="13">
    <location>
        <begin position="394"/>
        <end position="408"/>
    </location>
</feature>
<feature type="region of interest" description="Disordered" evidence="13">
    <location>
        <begin position="1129"/>
        <end position="1188"/>
    </location>
</feature>
<dbReference type="CTD" id="40793"/>
<comment type="subcellular location">
    <subcellularLocation>
        <location evidence="1 11">Nucleus</location>
    </subcellularLocation>
</comment>
<name>A0AAJ7IXV4_9HYME</name>
<evidence type="ECO:0000256" key="13">
    <source>
        <dbReference type="SAM" id="MobiDB-lite"/>
    </source>
</evidence>
<gene>
    <name evidence="16" type="primary">LOC108624642</name>
</gene>
<evidence type="ECO:0000256" key="1">
    <source>
        <dbReference type="ARBA" id="ARBA00004123"/>
    </source>
</evidence>
<comment type="function">
    <text evidence="11">Histone methyltransferase that specifically trimethylates histone H3 to form H3K79me3. This methylation is required for telomere silencing and for the pachytene checkpoint during the meiotic cell cycle by allowing the recruitment of RAD9 to double strand breaks. Nucleosomes are preferred as substrate compared to free histone.</text>
</comment>
<dbReference type="InterPro" id="IPR029063">
    <property type="entry name" value="SAM-dependent_MTases_sf"/>
</dbReference>
<feature type="compositionally biased region" description="Low complexity" evidence="13">
    <location>
        <begin position="1133"/>
        <end position="1145"/>
    </location>
</feature>
<keyword evidence="7 11" id="KW-0156">Chromatin regulator</keyword>
<dbReference type="InterPro" id="IPR030445">
    <property type="entry name" value="H3-K79_meTrfase"/>
</dbReference>
<evidence type="ECO:0000256" key="10">
    <source>
        <dbReference type="ARBA" id="ARBA00047770"/>
    </source>
</evidence>
<keyword evidence="12" id="KW-0175">Coiled coil</keyword>
<dbReference type="KEGG" id="ccal:108624642"/>
<evidence type="ECO:0000256" key="2">
    <source>
        <dbReference type="ARBA" id="ARBA00012190"/>
    </source>
</evidence>
<sequence>MELRLHSPAGAEPIVYQWPLTSGSGSDRHDGALDVVETMRWVCEDLPDLKLPLENNILCDYDTRNYESMKNLCDRFNRAIDSLVQLEKGTSLPSQRLNKRPSRGLLRHILQQTYNQAVVEPDKLNQYEPFSPEVYGETSYELVCQMIDQIDVTEDDVFVDLGSGVGQVVLQMAAATLCKICIGVERADVPSRYAQSMEVNFRKWLNWYGKRCGDYRLVKGDFLADEHRESITGATIVFVNNFAFGPTVDHQLKERFADLRDGARIVSSKSFCPLNFRITDRNLSDIGTIMHVSEMSPLKGSVSWTGKPVSYYLHVIDRTKLERYFHRLKNNKQGGDENSDSVINNTASSSNKVTSRAERGDRAKRDLSRQLDSPNHSEQQGTNSDSDMDENNMKNRRQPNKIRRKLNRKSNGIPRPPARGRQRGRGVKKSRPKKAINISGLDLLHSQTLLSTSPQALGKKPPPAPGCVDQQLSSLSLSLQSHSTSVHEELSIPPAPAATPYALQILLDLYRDQFMLMLESMRTPSYRVSVNTDIAKERERNSKLQSRAAQLEKQIKVLIDDSVALLKARMTELGINATSPGDLLAKAKEIVLRHKQLQAKASKLQAQVASMENEQSRLTALRHQELQEKYSSLTNANGISNPPQPLTQDYILKEISATLSQRKRLHCQVSKLEHELSVLERASSEKQVVMAQQQREVVGSKLSQNQHHYHHHQQLQQNGKNSSSRKNREGRSRSQDWPEVPDIGKIQENNPEILAQKILETGRQIEAGRILNRQIPNISNNCRTRLPQASLSFSTTSSSILSSQSQMNNKDTISRTQEPPRVANFEDRLKSIITSVLNEDQQNRTKQQQQQQQMQLQVQLQNQTDADRKRLAIPQNVSTPDYTQVSPAKLALRRHLSQERLTSHLTPSDRPPIETRQPNHDNRIVSGGNGLLGTRTIGDLVSGEIERTLEISNQSIINAAVDMSAMIKPETVYSPISRPASADGDAGLSTLAHVASYAPTSHAVSTGTPTTTSRSSVLYTPGTQPQRYTPVQLPRADIKPYHESYFSDNPQSLQTHPTPLHSSQTASNGELLPVEGLAASLHARILNHNTKTEPMLSTGRRFQPYPRYATSSSSNGNATTNGMMSAVCQSQPSVSVKTESSVSTSGAPLSPLVEPHSNTSTPLVDEPQMTTQRQRNGIGDDDGEADWQDRISSGFDRLVAFASTELDKRRRSTEGVNTSPDSGLGSDSAVTGPPPVIPSPDEALGPPRTPSPTSPRPPNPSNSSSTNSNGSNSSTSSTVPLKYQRQPDPERHHFKKKFFHRDWNNSGSTSKFRPKGKDWDWNHSGQWPSNDEQS</sequence>
<keyword evidence="4 11" id="KW-0489">Methyltransferase</keyword>
<evidence type="ECO:0000256" key="5">
    <source>
        <dbReference type="ARBA" id="ARBA00022679"/>
    </source>
</evidence>
<feature type="coiled-coil region" evidence="12">
    <location>
        <begin position="587"/>
        <end position="621"/>
    </location>
</feature>
<evidence type="ECO:0000256" key="7">
    <source>
        <dbReference type="ARBA" id="ARBA00022853"/>
    </source>
</evidence>
<feature type="region of interest" description="Disordered" evidence="13">
    <location>
        <begin position="330"/>
        <end position="440"/>
    </location>
</feature>
<dbReference type="GO" id="GO:0000077">
    <property type="term" value="P:DNA damage checkpoint signaling"/>
    <property type="evidence" value="ECO:0007669"/>
    <property type="project" value="TreeGrafter"/>
</dbReference>
<reference evidence="16" key="1">
    <citation type="submission" date="2025-08" db="UniProtKB">
        <authorList>
            <consortium name="RefSeq"/>
        </authorList>
    </citation>
    <scope>IDENTIFICATION</scope>
    <source>
        <tissue evidence="16">Whole body</tissue>
    </source>
</reference>
<feature type="compositionally biased region" description="Polar residues" evidence="13">
    <location>
        <begin position="340"/>
        <end position="354"/>
    </location>
</feature>
<proteinExistence type="inferred from homology"/>
<evidence type="ECO:0000256" key="6">
    <source>
        <dbReference type="ARBA" id="ARBA00022691"/>
    </source>
</evidence>
<feature type="compositionally biased region" description="Polar residues" evidence="13">
    <location>
        <begin position="370"/>
        <end position="385"/>
    </location>
</feature>
<dbReference type="CDD" id="cd02440">
    <property type="entry name" value="AdoMet_MTases"/>
    <property type="match status" value="1"/>
</dbReference>
<evidence type="ECO:0000256" key="4">
    <source>
        <dbReference type="ARBA" id="ARBA00022603"/>
    </source>
</evidence>
<dbReference type="GO" id="GO:0006281">
    <property type="term" value="P:DNA repair"/>
    <property type="evidence" value="ECO:0007669"/>
    <property type="project" value="TreeGrafter"/>
</dbReference>
<keyword evidence="5 11" id="KW-0808">Transferase</keyword>
<evidence type="ECO:0000313" key="15">
    <source>
        <dbReference type="Proteomes" id="UP000694925"/>
    </source>
</evidence>